<dbReference type="EMBL" id="CP019602">
    <property type="protein sequence ID" value="ARU17224.1"/>
    <property type="molecule type" value="Genomic_DNA"/>
</dbReference>
<accession>A0A1Z1FEN6</accession>
<dbReference type="Proteomes" id="UP000195807">
    <property type="component" value="Chromosome"/>
</dbReference>
<dbReference type="OrthoDB" id="9778912at2"/>
<evidence type="ECO:0000256" key="2">
    <source>
        <dbReference type="ARBA" id="ARBA00022643"/>
    </source>
</evidence>
<evidence type="ECO:0000256" key="1">
    <source>
        <dbReference type="ARBA" id="ARBA00022630"/>
    </source>
</evidence>
<evidence type="ECO:0000256" key="3">
    <source>
        <dbReference type="ARBA" id="ARBA00023002"/>
    </source>
</evidence>
<dbReference type="InterPro" id="IPR013785">
    <property type="entry name" value="Aldolase_TIM"/>
</dbReference>
<dbReference type="GO" id="GO:0018580">
    <property type="term" value="F:nitronate monooxygenase activity"/>
    <property type="evidence" value="ECO:0007669"/>
    <property type="project" value="InterPro"/>
</dbReference>
<sequence length="312" mass="33400">MGGMQWVGRAPLVAAVAEAGALGFLTALTQPSPEELAREISRVRERTDKPFGVNLTILPTMKPPPYAEYRRAIIESGVTIVETAGHRPQEHVEDLKANGVRIIHKCTAVRHAISAEKMGVDCISIDGFECAGHPGEDDIGGLVLIPAAADRLSIPVIASGGIADGRGLVAAMALGAEGANMGTRFLATQECAIHDNVKQRIVEASERDTRLIFRSLKNTARVGRNKVSDEVVEILKRPEAEFADVAHLVAGAKGREVMEQGDLDNGLYWASMAQGLIHDVPTVAELVNRIMTDARAIVGERLPALLRETVSA</sequence>
<dbReference type="Pfam" id="PF03060">
    <property type="entry name" value="NMO"/>
    <property type="match status" value="1"/>
</dbReference>
<keyword evidence="3" id="KW-0560">Oxidoreductase</keyword>
<gene>
    <name evidence="4" type="ORF">A9D14_03655</name>
</gene>
<name>A0A1Z1FEN6_9SPHN</name>
<keyword evidence="2" id="KW-0288">FMN</keyword>
<keyword evidence="5" id="KW-1185">Reference proteome</keyword>
<evidence type="ECO:0000313" key="5">
    <source>
        <dbReference type="Proteomes" id="UP000195807"/>
    </source>
</evidence>
<dbReference type="Gene3D" id="3.20.20.70">
    <property type="entry name" value="Aldolase class I"/>
    <property type="match status" value="1"/>
</dbReference>
<keyword evidence="4" id="KW-0503">Monooxygenase</keyword>
<proteinExistence type="predicted"/>
<dbReference type="RefSeq" id="WP_066848172.1">
    <property type="nucleotide sequence ID" value="NZ_CP019602.1"/>
</dbReference>
<reference evidence="4 5" key="1">
    <citation type="submission" date="2017-01" db="EMBL/GenBank/DDBJ databases">
        <title>Complete genome sequence of esterase-producing bacterium Croceicoccus marinus E4A9.</title>
        <authorList>
            <person name="Wu Y.-H."/>
            <person name="Cheng H."/>
            <person name="Xu L."/>
            <person name="Huo Y.-Y."/>
            <person name="Wang C.-S."/>
            <person name="Xu X.-W."/>
        </authorList>
    </citation>
    <scope>NUCLEOTIDE SEQUENCE [LARGE SCALE GENOMIC DNA]</scope>
    <source>
        <strain evidence="4 5">E4A9</strain>
    </source>
</reference>
<dbReference type="KEGG" id="cman:A9D14_03655"/>
<dbReference type="SUPFAM" id="SSF51412">
    <property type="entry name" value="Inosine monophosphate dehydrogenase (IMPDH)"/>
    <property type="match status" value="1"/>
</dbReference>
<protein>
    <submittedName>
        <fullName evidence="4">Nitronate monooxygenase</fullName>
    </submittedName>
</protein>
<organism evidence="4 5">
    <name type="scientific">Croceicoccus marinus</name>
    <dbReference type="NCBI Taxonomy" id="450378"/>
    <lineage>
        <taxon>Bacteria</taxon>
        <taxon>Pseudomonadati</taxon>
        <taxon>Pseudomonadota</taxon>
        <taxon>Alphaproteobacteria</taxon>
        <taxon>Sphingomonadales</taxon>
        <taxon>Erythrobacteraceae</taxon>
        <taxon>Croceicoccus</taxon>
    </lineage>
</organism>
<dbReference type="PANTHER" id="PTHR32332">
    <property type="entry name" value="2-NITROPROPANE DIOXYGENASE"/>
    <property type="match status" value="1"/>
</dbReference>
<dbReference type="AlphaFoldDB" id="A0A1Z1FEN6"/>
<dbReference type="PANTHER" id="PTHR32332:SF20">
    <property type="entry name" value="2-NITROPROPANE DIOXYGENASE-LIKE PROTEIN"/>
    <property type="match status" value="1"/>
</dbReference>
<dbReference type="InterPro" id="IPR004136">
    <property type="entry name" value="NMO"/>
</dbReference>
<dbReference type="STRING" id="450378.GCA_001661675_00731"/>
<evidence type="ECO:0000313" key="4">
    <source>
        <dbReference type="EMBL" id="ARU17224.1"/>
    </source>
</evidence>
<keyword evidence="1" id="KW-0285">Flavoprotein</keyword>
<dbReference type="CDD" id="cd04730">
    <property type="entry name" value="NPD_like"/>
    <property type="match status" value="1"/>
</dbReference>